<gene>
    <name evidence="3" type="ORF">PV383_41345</name>
</gene>
<feature type="compositionally biased region" description="Low complexity" evidence="1">
    <location>
        <begin position="193"/>
        <end position="205"/>
    </location>
</feature>
<dbReference type="Pfam" id="PF13699">
    <property type="entry name" value="eCIS_core"/>
    <property type="match status" value="1"/>
</dbReference>
<evidence type="ECO:0000313" key="3">
    <source>
        <dbReference type="EMBL" id="MDX3043561.1"/>
    </source>
</evidence>
<dbReference type="InterPro" id="IPR025295">
    <property type="entry name" value="eCIS_core_dom"/>
</dbReference>
<accession>A0ABU4N1A7</accession>
<feature type="region of interest" description="Disordered" evidence="1">
    <location>
        <begin position="137"/>
        <end position="216"/>
    </location>
</feature>
<reference evidence="3 4" key="1">
    <citation type="journal article" date="2023" name="Microb. Genom.">
        <title>Mesoterricola silvestris gen. nov., sp. nov., Mesoterricola sediminis sp. nov., Geothrix oryzae sp. nov., Geothrix edaphica sp. nov., Geothrix rubra sp. nov., and Geothrix limicola sp. nov., six novel members of Acidobacteriota isolated from soils.</title>
        <authorList>
            <person name="Weisberg A.J."/>
            <person name="Pearce E."/>
            <person name="Kramer C.G."/>
            <person name="Chang J.H."/>
            <person name="Clarke C.R."/>
        </authorList>
    </citation>
    <scope>NUCLEOTIDE SEQUENCE [LARGE SCALE GENOMIC DNA]</scope>
    <source>
        <strain evidence="3 4">NE20-4-1</strain>
    </source>
</reference>
<evidence type="ECO:0000256" key="1">
    <source>
        <dbReference type="SAM" id="MobiDB-lite"/>
    </source>
</evidence>
<organism evidence="3 4">
    <name type="scientific">Streptomyces caniscabiei</name>
    <dbReference type="NCBI Taxonomy" id="2746961"/>
    <lineage>
        <taxon>Bacteria</taxon>
        <taxon>Bacillati</taxon>
        <taxon>Actinomycetota</taxon>
        <taxon>Actinomycetes</taxon>
        <taxon>Kitasatosporales</taxon>
        <taxon>Streptomycetaceae</taxon>
        <taxon>Streptomyces</taxon>
    </lineage>
</organism>
<evidence type="ECO:0000259" key="2">
    <source>
        <dbReference type="Pfam" id="PF13699"/>
    </source>
</evidence>
<proteinExistence type="predicted"/>
<feature type="domain" description="eCIS core" evidence="2">
    <location>
        <begin position="72"/>
        <end position="142"/>
    </location>
</feature>
<sequence>MERGRAGGDRGPGRVPLQGTAAAFLALQRAAGNAAVARAVEEERHRHGADCGHDAPVQRSAVHQVLSTSGTPLDPSLRTEMESRFDGEDFSGVRVHTDTVAQRSAAEIGARAYTSGSHVVWDGRDKHTLAHELHHVRQQRQGAVPGTDNGSGLKVSDPSDWAEQEAETTARQVMGGPAPVQRATDGPPRAEEPSAAAAPSGRRGPTVQRKGHETLESVANAPATTLAGRLAGWIKEKPASEVVAPVKAAVLAYDRSTVRDPEQCMNQLADLQVLAMPLREGALPGDLRYLDQVIAAVRAELEVVSGQVARDAGMPESAAAPYKAMTDRGTMWKDEQFAQSTVNFDMSGASYVREMSEMNRAELTKEIGGAGGKAWVRDVRAKLENALGDSVLAHYTKEHRAQAMLGSDKKLKPKSELGDAENNTMNVDELVLGNDGFVFFYIEPRGKTDRAPRFGEIRLELGIERLVSEGWIMLSDFIQRDYPALVAPADRPDLTEHKAKSDQREAAAKQAGHKSVREFRRGQIDGEDMMNSMTAFQHITDPEQKQALTLARQFAHMVPGDEMVYGPEKEVKRPELLHKNILTGADIVPGLVERAIVEIIRFEQANPPLAQRLKAMSGAELMDFLLRDLLRPQAMLPNSVDLSNANVTRVKGKG</sequence>
<dbReference type="Proteomes" id="UP001282474">
    <property type="component" value="Unassembled WGS sequence"/>
</dbReference>
<protein>
    <submittedName>
        <fullName evidence="3">DUF4157 domain-containing protein</fullName>
    </submittedName>
</protein>
<comment type="caution">
    <text evidence="3">The sequence shown here is derived from an EMBL/GenBank/DDBJ whole genome shotgun (WGS) entry which is preliminary data.</text>
</comment>
<evidence type="ECO:0000313" key="4">
    <source>
        <dbReference type="Proteomes" id="UP001282474"/>
    </source>
</evidence>
<name>A0ABU4N1A7_9ACTN</name>
<dbReference type="EMBL" id="JARAWJ010000055">
    <property type="protein sequence ID" value="MDX3043561.1"/>
    <property type="molecule type" value="Genomic_DNA"/>
</dbReference>
<keyword evidence="4" id="KW-1185">Reference proteome</keyword>